<organism evidence="6 7">
    <name type="scientific">Edwardsiella anguillarum ET080813</name>
    <dbReference type="NCBI Taxonomy" id="667120"/>
    <lineage>
        <taxon>Bacteria</taxon>
        <taxon>Pseudomonadati</taxon>
        <taxon>Pseudomonadota</taxon>
        <taxon>Gammaproteobacteria</taxon>
        <taxon>Enterobacterales</taxon>
        <taxon>Hafniaceae</taxon>
        <taxon>Edwardsiella</taxon>
    </lineage>
</organism>
<keyword evidence="1" id="KW-1003">Cell membrane</keyword>
<dbReference type="HOGENOM" id="CLU_2769281_0_0_6"/>
<protein>
    <recommendedName>
        <fullName evidence="8">DUF1656 domain-containing protein</fullName>
    </recommendedName>
</protein>
<evidence type="ECO:0000256" key="4">
    <source>
        <dbReference type="ARBA" id="ARBA00023136"/>
    </source>
</evidence>
<dbReference type="InterPro" id="IPR012451">
    <property type="entry name" value="DUF1656"/>
</dbReference>
<evidence type="ECO:0008006" key="8">
    <source>
        <dbReference type="Google" id="ProtNLM"/>
    </source>
</evidence>
<feature type="transmembrane region" description="Helical" evidence="5">
    <location>
        <begin position="49"/>
        <end position="68"/>
    </location>
</feature>
<dbReference type="GeneID" id="33938265"/>
<dbReference type="RefSeq" id="WP_034162693.1">
    <property type="nucleotide sequence ID" value="NZ_CP006664.1"/>
</dbReference>
<dbReference type="EMBL" id="CP006664">
    <property type="protein sequence ID" value="AIJ06975.1"/>
    <property type="molecule type" value="Genomic_DNA"/>
</dbReference>
<gene>
    <name evidence="6" type="ORF">ETEE_0497</name>
</gene>
<evidence type="ECO:0000256" key="2">
    <source>
        <dbReference type="ARBA" id="ARBA00022692"/>
    </source>
</evidence>
<evidence type="ECO:0000313" key="7">
    <source>
        <dbReference type="Proteomes" id="UP000028681"/>
    </source>
</evidence>
<dbReference type="AlphaFoldDB" id="A0A076LEL1"/>
<keyword evidence="2 5" id="KW-0812">Transmembrane</keyword>
<accession>A0A076LEL1</accession>
<proteinExistence type="predicted"/>
<keyword evidence="3 5" id="KW-1133">Transmembrane helix</keyword>
<dbReference type="KEGG" id="ete:ETEE_0497"/>
<keyword evidence="4 5" id="KW-0472">Membrane</keyword>
<evidence type="ECO:0000256" key="3">
    <source>
        <dbReference type="ARBA" id="ARBA00022989"/>
    </source>
</evidence>
<name>A0A076LEL1_9GAMM</name>
<evidence type="ECO:0000313" key="6">
    <source>
        <dbReference type="EMBL" id="AIJ06975.1"/>
    </source>
</evidence>
<dbReference type="Proteomes" id="UP000028681">
    <property type="component" value="Chromosome"/>
</dbReference>
<evidence type="ECO:0000256" key="5">
    <source>
        <dbReference type="SAM" id="Phobius"/>
    </source>
</evidence>
<dbReference type="Pfam" id="PF07869">
    <property type="entry name" value="DUF1656"/>
    <property type="match status" value="1"/>
</dbReference>
<reference evidence="6 7" key="1">
    <citation type="journal article" date="2012" name="PLoS ONE">
        <title>Edwardsiella comparative phylogenomics reveal the new intra/inter-species taxonomic relationships, virulence evolution and niche adaptation mechanisms.</title>
        <authorList>
            <person name="Yang M."/>
            <person name="Lv Y."/>
            <person name="Xiao J."/>
            <person name="Wu H."/>
            <person name="Zheng H."/>
            <person name="Liu Q."/>
            <person name="Zhang Y."/>
            <person name="Wang Q."/>
        </authorList>
    </citation>
    <scope>NUCLEOTIDE SEQUENCE [LARGE SCALE GENOMIC DNA]</scope>
    <source>
        <strain evidence="7">080813</strain>
    </source>
</reference>
<feature type="transmembrane region" description="Helical" evidence="5">
    <location>
        <begin position="12"/>
        <end position="28"/>
    </location>
</feature>
<sequence length="69" mass="7991">MELFNDVVLLNAFIPKLVVLGILCFIITQLSVKFAARYRLLSYFWHPRLIVWAYASAVYALLVIAIIYI</sequence>
<evidence type="ECO:0000256" key="1">
    <source>
        <dbReference type="ARBA" id="ARBA00022475"/>
    </source>
</evidence>